<dbReference type="Gene3D" id="3.90.1720.10">
    <property type="entry name" value="endopeptidase domain like (from Nostoc punctiforme)"/>
    <property type="match status" value="1"/>
</dbReference>
<organism evidence="1 2">
    <name type="scientific">Citrobacter portucalensis</name>
    <dbReference type="NCBI Taxonomy" id="1639133"/>
    <lineage>
        <taxon>Bacteria</taxon>
        <taxon>Pseudomonadati</taxon>
        <taxon>Pseudomonadota</taxon>
        <taxon>Gammaproteobacteria</taxon>
        <taxon>Enterobacterales</taxon>
        <taxon>Enterobacteriaceae</taxon>
        <taxon>Citrobacter</taxon>
        <taxon>Citrobacter freundii complex</taxon>
    </lineage>
</organism>
<dbReference type="InterPro" id="IPR038765">
    <property type="entry name" value="Papain-like_cys_pep_sf"/>
</dbReference>
<comment type="caution">
    <text evidence="1">The sequence shown here is derived from an EMBL/GenBank/DDBJ whole genome shotgun (WGS) entry which is preliminary data.</text>
</comment>
<accession>A0AAW5W7I5</accession>
<evidence type="ECO:0000313" key="1">
    <source>
        <dbReference type="EMBL" id="MCX9002112.1"/>
    </source>
</evidence>
<gene>
    <name evidence="1" type="ORF">NLN86_10645</name>
</gene>
<sequence>MLNIKFDLNELRSNGPLLRKSKLQPGDVLLVRGNTPFSSLIVNMSGGEYSHAAIWIPGGDANFTDLFLAESDTAGVGFTQIIPMGIYQVGRQTAEMVYCIPGNPKAWVLLRHPDCKNIDAIQMRQASIQLQINDFFKTYSPLPRLLETVVLPNSYHIVLKGLAQTFEYCRVDKGTRGTFCSELVATFFSNLGVELFSSIRAPHTVSPNDFLSPDCRLNVVADAFIDTDNLAPGTYGYGSIVQDRKNDPYLRAMIKRRDFTDQLSATVNTIVNNLHKERTKLVEKQTELATIIEDQFIQSIEQAQEWDNSSEVEKLLYCATIYKYGNCLLQCLDENDNRLHSLTTSSEDINSWNEANESLQCIAFGMMYHAQRSLIRIKILSGLRRIREIHSISKPSIVERSKFKHFRLKILKEWKTYKHESNAPSDFQQSLLETDNLSEQAQFYVYDVIQKTCQNLINKSAH</sequence>
<protein>
    <recommendedName>
        <fullName evidence="3">Permuted papain-like amidase enzyme, YaeF/YiiX, C92 family</fullName>
    </recommendedName>
</protein>
<evidence type="ECO:0000313" key="2">
    <source>
        <dbReference type="Proteomes" id="UP001207430"/>
    </source>
</evidence>
<dbReference type="EMBL" id="JANDBG010000008">
    <property type="protein sequence ID" value="MCX9002112.1"/>
    <property type="molecule type" value="Genomic_DNA"/>
</dbReference>
<proteinExistence type="predicted"/>
<reference evidence="1" key="1">
    <citation type="submission" date="2022-07" db="EMBL/GenBank/DDBJ databases">
        <title>Genome Sequence of Citrobacter portucalensis from Edible Snails.</title>
        <authorList>
            <person name="Okafor A.C."/>
            <person name="Ogbo F.C."/>
            <person name="Ruppitsch W."/>
            <person name="Allerberger F."/>
        </authorList>
    </citation>
    <scope>NUCLEOTIDE SEQUENCE</scope>
    <source>
        <strain evidence="1">Igbk 7</strain>
    </source>
</reference>
<dbReference type="SUPFAM" id="SSF54001">
    <property type="entry name" value="Cysteine proteinases"/>
    <property type="match status" value="1"/>
</dbReference>
<name>A0AAW5W7I5_9ENTR</name>
<evidence type="ECO:0008006" key="3">
    <source>
        <dbReference type="Google" id="ProtNLM"/>
    </source>
</evidence>
<dbReference type="Proteomes" id="UP001207430">
    <property type="component" value="Unassembled WGS sequence"/>
</dbReference>
<dbReference type="AlphaFoldDB" id="A0AAW5W7I5"/>
<dbReference type="RefSeq" id="WP_219987851.1">
    <property type="nucleotide sequence ID" value="NZ_JAHZOC010000004.1"/>
</dbReference>